<dbReference type="CDD" id="cd00167">
    <property type="entry name" value="SANT"/>
    <property type="match status" value="1"/>
</dbReference>
<sequence>PAQARHESPHCVFSSPGPEEEIASPCPATNLQDIQTIPEDRQASCPHGPTKGPAYDKNLDNTRHATQSSSKKQPARATRFLPDEDDRLIELKEQRGLPWSRIVKHFPGRTKGSLQVRYSTRLKDR</sequence>
<evidence type="ECO:0000256" key="1">
    <source>
        <dbReference type="SAM" id="MobiDB-lite"/>
    </source>
</evidence>
<protein>
    <submittedName>
        <fullName evidence="4">Uncharacterized protein</fullName>
    </submittedName>
</protein>
<reference evidence="5" key="1">
    <citation type="journal article" date="2017" name="Nat. Microbiol.">
        <title>Global analysis of biosynthetic gene clusters reveals vast potential of secondary metabolite production in Penicillium species.</title>
        <authorList>
            <person name="Nielsen J.C."/>
            <person name="Grijseels S."/>
            <person name="Prigent S."/>
            <person name="Ji B."/>
            <person name="Dainat J."/>
            <person name="Nielsen K.F."/>
            <person name="Frisvad J.C."/>
            <person name="Workman M."/>
            <person name="Nielsen J."/>
        </authorList>
    </citation>
    <scope>NUCLEOTIDE SEQUENCE [LARGE SCALE GENOMIC DNA]</scope>
    <source>
        <strain evidence="5">IBT 13039</strain>
    </source>
</reference>
<feature type="domain" description="Myb-like" evidence="2">
    <location>
        <begin position="72"/>
        <end position="122"/>
    </location>
</feature>
<dbReference type="SMART" id="SM00717">
    <property type="entry name" value="SANT"/>
    <property type="match status" value="1"/>
</dbReference>
<dbReference type="SUPFAM" id="SSF46689">
    <property type="entry name" value="Homeodomain-like"/>
    <property type="match status" value="1"/>
</dbReference>
<dbReference type="EMBL" id="MOOB01000126">
    <property type="protein sequence ID" value="OQE69863.1"/>
    <property type="molecule type" value="Genomic_DNA"/>
</dbReference>
<name>A0A1V6X3Y3_PENNA</name>
<dbReference type="Proteomes" id="UP000191691">
    <property type="component" value="Unassembled WGS sequence"/>
</dbReference>
<evidence type="ECO:0000259" key="3">
    <source>
        <dbReference type="PROSITE" id="PS51294"/>
    </source>
</evidence>
<dbReference type="InterPro" id="IPR001005">
    <property type="entry name" value="SANT/Myb"/>
</dbReference>
<feature type="region of interest" description="Disordered" evidence="1">
    <location>
        <begin position="1"/>
        <end position="25"/>
    </location>
</feature>
<dbReference type="PROSITE" id="PS50090">
    <property type="entry name" value="MYB_LIKE"/>
    <property type="match status" value="1"/>
</dbReference>
<evidence type="ECO:0000259" key="2">
    <source>
        <dbReference type="PROSITE" id="PS50090"/>
    </source>
</evidence>
<evidence type="ECO:0000313" key="5">
    <source>
        <dbReference type="Proteomes" id="UP000191691"/>
    </source>
</evidence>
<keyword evidence="5" id="KW-1185">Reference proteome</keyword>
<feature type="non-terminal residue" evidence="4">
    <location>
        <position position="1"/>
    </location>
</feature>
<dbReference type="STRING" id="60175.A0A1V6X3Y3"/>
<dbReference type="Pfam" id="PF13921">
    <property type="entry name" value="Myb_DNA-bind_6"/>
    <property type="match status" value="1"/>
</dbReference>
<dbReference type="InterPro" id="IPR009057">
    <property type="entry name" value="Homeodomain-like_sf"/>
</dbReference>
<gene>
    <name evidence="4" type="ORF">PENNAL_c0126G00812</name>
</gene>
<comment type="caution">
    <text evidence="4">The sequence shown here is derived from an EMBL/GenBank/DDBJ whole genome shotgun (WGS) entry which is preliminary data.</text>
</comment>
<feature type="domain" description="HTH myb-type" evidence="3">
    <location>
        <begin position="72"/>
        <end position="125"/>
    </location>
</feature>
<organism evidence="4 5">
    <name type="scientific">Penicillium nalgiovense</name>
    <dbReference type="NCBI Taxonomy" id="60175"/>
    <lineage>
        <taxon>Eukaryota</taxon>
        <taxon>Fungi</taxon>
        <taxon>Dikarya</taxon>
        <taxon>Ascomycota</taxon>
        <taxon>Pezizomycotina</taxon>
        <taxon>Eurotiomycetes</taxon>
        <taxon>Eurotiomycetidae</taxon>
        <taxon>Eurotiales</taxon>
        <taxon>Aspergillaceae</taxon>
        <taxon>Penicillium</taxon>
    </lineage>
</organism>
<feature type="region of interest" description="Disordered" evidence="1">
    <location>
        <begin position="39"/>
        <end position="86"/>
    </location>
</feature>
<dbReference type="PROSITE" id="PS51294">
    <property type="entry name" value="HTH_MYB"/>
    <property type="match status" value="1"/>
</dbReference>
<dbReference type="InterPro" id="IPR017930">
    <property type="entry name" value="Myb_dom"/>
</dbReference>
<evidence type="ECO:0000313" key="4">
    <source>
        <dbReference type="EMBL" id="OQE69863.1"/>
    </source>
</evidence>
<accession>A0A1V6X3Y3</accession>
<dbReference type="Gene3D" id="1.10.10.60">
    <property type="entry name" value="Homeodomain-like"/>
    <property type="match status" value="1"/>
</dbReference>
<proteinExistence type="predicted"/>
<dbReference type="AlphaFoldDB" id="A0A1V6X3Y3"/>